<protein>
    <submittedName>
        <fullName evidence="2">Protein saf1</fullName>
    </submittedName>
</protein>
<keyword evidence="3" id="KW-1185">Reference proteome</keyword>
<dbReference type="Pfam" id="PF12622">
    <property type="entry name" value="NpwBP"/>
    <property type="match status" value="1"/>
</dbReference>
<evidence type="ECO:0000313" key="2">
    <source>
        <dbReference type="EMBL" id="AYO44689.1"/>
    </source>
</evidence>
<reference evidence="2 3" key="1">
    <citation type="submission" date="2018-10" db="EMBL/GenBank/DDBJ databases">
        <title>Complete genome sequence of Malassezia restricta CBS 7877.</title>
        <authorList>
            <person name="Morand S.C."/>
            <person name="Bertignac M."/>
            <person name="Iltis A."/>
            <person name="Kolder I."/>
            <person name="Pirovano W."/>
            <person name="Jourdain R."/>
            <person name="Clavaud C."/>
        </authorList>
    </citation>
    <scope>NUCLEOTIDE SEQUENCE [LARGE SCALE GENOMIC DNA]</scope>
    <source>
        <strain evidence="2 3">CBS 7877</strain>
    </source>
</reference>
<evidence type="ECO:0000313" key="3">
    <source>
        <dbReference type="Proteomes" id="UP000269793"/>
    </source>
</evidence>
<dbReference type="OrthoDB" id="205569at2759"/>
<feature type="compositionally biased region" description="Acidic residues" evidence="1">
    <location>
        <begin position="118"/>
        <end position="128"/>
    </location>
</feature>
<organism evidence="2 3">
    <name type="scientific">Malassezia restricta (strain ATCC 96810 / NBRC 103918 / CBS 7877)</name>
    <name type="common">Seborrheic dermatitis infection agent</name>
    <dbReference type="NCBI Taxonomy" id="425264"/>
    <lineage>
        <taxon>Eukaryota</taxon>
        <taxon>Fungi</taxon>
        <taxon>Dikarya</taxon>
        <taxon>Basidiomycota</taxon>
        <taxon>Ustilaginomycotina</taxon>
        <taxon>Malasseziomycetes</taxon>
        <taxon>Malasseziales</taxon>
        <taxon>Malasseziaceae</taxon>
        <taxon>Malassezia</taxon>
    </lineage>
</organism>
<dbReference type="STRING" id="425264.A0A3G2SBH3"/>
<proteinExistence type="predicted"/>
<dbReference type="EMBL" id="CP033154">
    <property type="protein sequence ID" value="AYO44689.1"/>
    <property type="molecule type" value="Genomic_DNA"/>
</dbReference>
<feature type="compositionally biased region" description="Basic and acidic residues" evidence="1">
    <location>
        <begin position="106"/>
        <end position="116"/>
    </location>
</feature>
<feature type="region of interest" description="Disordered" evidence="1">
    <location>
        <begin position="1"/>
        <end position="94"/>
    </location>
</feature>
<name>A0A3G2SBH3_MALR7</name>
<sequence length="184" mass="20801">MDPRVPKGADPTRSIYYDPVFNPYGAPPPGLSYKERPRTPDPYEENKQRKISEIQVKAPSSPPLSQENDSDDDIVMPAGPPPFANVTPHKPVSQSFETISAPVKYEHSEFVEKSQPEPEPEPEPEPVYDPDLMNKELHELDSPASKVETSTVFESKPQMRDFRKEAASFVPVSVLRRQRHKPKP</sequence>
<dbReference type="Proteomes" id="UP000269793">
    <property type="component" value="Chromosome VII"/>
</dbReference>
<feature type="compositionally biased region" description="Basic and acidic residues" evidence="1">
    <location>
        <begin position="33"/>
        <end position="52"/>
    </location>
</feature>
<evidence type="ECO:0000256" key="1">
    <source>
        <dbReference type="SAM" id="MobiDB-lite"/>
    </source>
</evidence>
<dbReference type="VEuPathDB" id="FungiDB:DNF11_3739"/>
<dbReference type="AlphaFoldDB" id="A0A3G2SBH3"/>
<gene>
    <name evidence="2" type="primary">saf1</name>
    <name evidence="2" type="ORF">DNF11_3739</name>
</gene>
<accession>A0A3G2SBH3</accession>
<feature type="region of interest" description="Disordered" evidence="1">
    <location>
        <begin position="106"/>
        <end position="131"/>
    </location>
</feature>